<evidence type="ECO:0000313" key="1">
    <source>
        <dbReference type="EMBL" id="GBG87526.1"/>
    </source>
</evidence>
<name>A0A388LYZ6_CHABU</name>
<keyword evidence="2" id="KW-1185">Reference proteome</keyword>
<dbReference type="EMBL" id="BFEA01000618">
    <property type="protein sequence ID" value="GBG87526.1"/>
    <property type="molecule type" value="Genomic_DNA"/>
</dbReference>
<evidence type="ECO:0000313" key="2">
    <source>
        <dbReference type="Proteomes" id="UP000265515"/>
    </source>
</evidence>
<proteinExistence type="predicted"/>
<sequence>MFLSESDLEIRSGISDYHGDDVAWGQFDGIRSPLCYQKSHLSSRSVLTADEHGSPFKNINLDSPAPLGFRQKVPRSFSLESDIDFLASDLAMSAPHPKRAVDEDCSTTLRRQCESLSCRTRLHGKVGLVESATSPCWEDNSSPQHHHIVSMFSESGVEVPLELELEAQSFSCSKIWSATDRQRSQSLMRTADSSLLGVPIGSPAGIGKPHHTEISPNTVPMGGSASLTDSFSEVDSDHARRAVECKVLEGGPASKSGLFRSIKYCGVEEDTFGGEASAECSQRDKNEKRCGSYNLGSNADC</sequence>
<dbReference type="AlphaFoldDB" id="A0A388LYZ6"/>
<dbReference type="Proteomes" id="UP000265515">
    <property type="component" value="Unassembled WGS sequence"/>
</dbReference>
<reference evidence="1 2" key="1">
    <citation type="journal article" date="2018" name="Cell">
        <title>The Chara Genome: Secondary Complexity and Implications for Plant Terrestrialization.</title>
        <authorList>
            <person name="Nishiyama T."/>
            <person name="Sakayama H."/>
            <person name="Vries J.D."/>
            <person name="Buschmann H."/>
            <person name="Saint-Marcoux D."/>
            <person name="Ullrich K.K."/>
            <person name="Haas F.B."/>
            <person name="Vanderstraeten L."/>
            <person name="Becker D."/>
            <person name="Lang D."/>
            <person name="Vosolsobe S."/>
            <person name="Rombauts S."/>
            <person name="Wilhelmsson P.K.I."/>
            <person name="Janitza P."/>
            <person name="Kern R."/>
            <person name="Heyl A."/>
            <person name="Rumpler F."/>
            <person name="Villalobos L.I.A.C."/>
            <person name="Clay J.M."/>
            <person name="Skokan R."/>
            <person name="Toyoda A."/>
            <person name="Suzuki Y."/>
            <person name="Kagoshima H."/>
            <person name="Schijlen E."/>
            <person name="Tajeshwar N."/>
            <person name="Catarino B."/>
            <person name="Hetherington A.J."/>
            <person name="Saltykova A."/>
            <person name="Bonnot C."/>
            <person name="Breuninger H."/>
            <person name="Symeonidi A."/>
            <person name="Radhakrishnan G.V."/>
            <person name="Van Nieuwerburgh F."/>
            <person name="Deforce D."/>
            <person name="Chang C."/>
            <person name="Karol K.G."/>
            <person name="Hedrich R."/>
            <person name="Ulvskov P."/>
            <person name="Glockner G."/>
            <person name="Delwiche C.F."/>
            <person name="Petrasek J."/>
            <person name="Van de Peer Y."/>
            <person name="Friml J."/>
            <person name="Beilby M."/>
            <person name="Dolan L."/>
            <person name="Kohara Y."/>
            <person name="Sugano S."/>
            <person name="Fujiyama A."/>
            <person name="Delaux P.-M."/>
            <person name="Quint M."/>
            <person name="TheiBen G."/>
            <person name="Hagemann M."/>
            <person name="Harholt J."/>
            <person name="Dunand C."/>
            <person name="Zachgo S."/>
            <person name="Langdale J."/>
            <person name="Maumus F."/>
            <person name="Straeten D.V.D."/>
            <person name="Gould S.B."/>
            <person name="Rensing S.A."/>
        </authorList>
    </citation>
    <scope>NUCLEOTIDE SEQUENCE [LARGE SCALE GENOMIC DNA]</scope>
    <source>
        <strain evidence="1 2">S276</strain>
    </source>
</reference>
<comment type="caution">
    <text evidence="1">The sequence shown here is derived from an EMBL/GenBank/DDBJ whole genome shotgun (WGS) entry which is preliminary data.</text>
</comment>
<protein>
    <submittedName>
        <fullName evidence="1">Uncharacterized protein</fullName>
    </submittedName>
</protein>
<gene>
    <name evidence="1" type="ORF">CBR_g45584</name>
</gene>
<dbReference type="Gramene" id="GBG87526">
    <property type="protein sequence ID" value="GBG87526"/>
    <property type="gene ID" value="CBR_g45584"/>
</dbReference>
<accession>A0A388LYZ6</accession>
<organism evidence="1 2">
    <name type="scientific">Chara braunii</name>
    <name type="common">Braun's stonewort</name>
    <dbReference type="NCBI Taxonomy" id="69332"/>
    <lineage>
        <taxon>Eukaryota</taxon>
        <taxon>Viridiplantae</taxon>
        <taxon>Streptophyta</taxon>
        <taxon>Charophyceae</taxon>
        <taxon>Charales</taxon>
        <taxon>Characeae</taxon>
        <taxon>Chara</taxon>
    </lineage>
</organism>